<accession>B9XGV1</accession>
<dbReference type="AlphaFoldDB" id="B9XGV1"/>
<keyword evidence="1" id="KW-0472">Membrane</keyword>
<dbReference type="Proteomes" id="UP000003688">
    <property type="component" value="Unassembled WGS sequence"/>
</dbReference>
<feature type="transmembrane region" description="Helical" evidence="1">
    <location>
        <begin position="15"/>
        <end position="33"/>
    </location>
</feature>
<organism evidence="2 3">
    <name type="scientific">Pedosphaera parvula (strain Ellin514)</name>
    <dbReference type="NCBI Taxonomy" id="320771"/>
    <lineage>
        <taxon>Bacteria</taxon>
        <taxon>Pseudomonadati</taxon>
        <taxon>Verrucomicrobiota</taxon>
        <taxon>Pedosphaerae</taxon>
        <taxon>Pedosphaerales</taxon>
        <taxon>Pedosphaeraceae</taxon>
        <taxon>Pedosphaera</taxon>
    </lineage>
</organism>
<keyword evidence="3" id="KW-1185">Reference proteome</keyword>
<gene>
    <name evidence="2" type="ORF">Cflav_PD4041</name>
</gene>
<dbReference type="STRING" id="320771.Cflav_PD4041"/>
<feature type="transmembrane region" description="Helical" evidence="1">
    <location>
        <begin position="45"/>
        <end position="69"/>
    </location>
</feature>
<protein>
    <recommendedName>
        <fullName evidence="4">DUF4190 domain-containing protein</fullName>
    </recommendedName>
</protein>
<evidence type="ECO:0000313" key="3">
    <source>
        <dbReference type="Proteomes" id="UP000003688"/>
    </source>
</evidence>
<reference evidence="2 3" key="1">
    <citation type="journal article" date="2011" name="J. Bacteriol.">
        <title>Genome sequence of 'Pedosphaera parvula' Ellin514, an aerobic Verrucomicrobial isolate from pasture soil.</title>
        <authorList>
            <person name="Kant R."/>
            <person name="van Passel M.W."/>
            <person name="Sangwan P."/>
            <person name="Palva A."/>
            <person name="Lucas S."/>
            <person name="Copeland A."/>
            <person name="Lapidus A."/>
            <person name="Glavina Del Rio T."/>
            <person name="Dalin E."/>
            <person name="Tice H."/>
            <person name="Bruce D."/>
            <person name="Goodwin L."/>
            <person name="Pitluck S."/>
            <person name="Chertkov O."/>
            <person name="Larimer F.W."/>
            <person name="Land M.L."/>
            <person name="Hauser L."/>
            <person name="Brettin T.S."/>
            <person name="Detter J.C."/>
            <person name="Han S."/>
            <person name="de Vos W.M."/>
            <person name="Janssen P.H."/>
            <person name="Smidt H."/>
        </authorList>
    </citation>
    <scope>NUCLEOTIDE SEQUENCE [LARGE SCALE GENOMIC DNA]</scope>
    <source>
        <strain evidence="2 3">Ellin514</strain>
    </source>
</reference>
<dbReference type="EMBL" id="ABOX02000013">
    <property type="protein sequence ID" value="EEF60872.1"/>
    <property type="molecule type" value="Genomic_DNA"/>
</dbReference>
<evidence type="ECO:0000313" key="2">
    <source>
        <dbReference type="EMBL" id="EEF60872.1"/>
    </source>
</evidence>
<feature type="transmembrane region" description="Helical" evidence="1">
    <location>
        <begin position="81"/>
        <end position="106"/>
    </location>
</feature>
<comment type="caution">
    <text evidence="2">The sequence shown here is derived from an EMBL/GenBank/DDBJ whole genome shotgun (WGS) entry which is preliminary data.</text>
</comment>
<name>B9XGV1_PEDPL</name>
<keyword evidence="1" id="KW-0812">Transmembrane</keyword>
<evidence type="ECO:0000256" key="1">
    <source>
        <dbReference type="SAM" id="Phobius"/>
    </source>
</evidence>
<evidence type="ECO:0008006" key="4">
    <source>
        <dbReference type="Google" id="ProtNLM"/>
    </source>
</evidence>
<keyword evidence="1" id="KW-1133">Transmembrane helix</keyword>
<sequence length="122" mass="13210" precursor="true">MVTPSQPRSSFPKQAAAFSLFAPLVSFSIGIFVQPQVRGIRLAMMVFGLLQMLMIISGLVLGIIALIATKRHGREGIFGKAITGTCINGLLVLVMLLCIPGLMKAVERAKALQKQRMEQGQQ</sequence>
<proteinExistence type="predicted"/>